<keyword evidence="3" id="KW-0862">Zinc</keyword>
<keyword evidence="1" id="KW-0547">Nucleotide-binding</keyword>
<evidence type="ECO:0000256" key="3">
    <source>
        <dbReference type="ARBA" id="ARBA00022833"/>
    </source>
</evidence>
<evidence type="ECO:0000256" key="1">
    <source>
        <dbReference type="ARBA" id="ARBA00022741"/>
    </source>
</evidence>
<dbReference type="PROSITE" id="PS51421">
    <property type="entry name" value="RAS"/>
    <property type="match status" value="1"/>
</dbReference>
<dbReference type="GO" id="GO:0008270">
    <property type="term" value="F:zinc ion binding"/>
    <property type="evidence" value="ECO:0007669"/>
    <property type="project" value="UniProtKB-KW"/>
</dbReference>
<dbReference type="Gene3D" id="3.40.50.300">
    <property type="entry name" value="P-loop containing nucleotide triphosphate hydrolases"/>
    <property type="match status" value="1"/>
</dbReference>
<keyword evidence="7" id="KW-1185">Reference proteome</keyword>
<dbReference type="WBParaSite" id="Csp11.Scaffold629.g7588.t1">
    <property type="protein sequence ID" value="Csp11.Scaffold629.g7588.t1"/>
    <property type="gene ID" value="Csp11.Scaffold629.g7588"/>
</dbReference>
<dbReference type="GO" id="GO:0007165">
    <property type="term" value="P:signal transduction"/>
    <property type="evidence" value="ECO:0007669"/>
    <property type="project" value="InterPro"/>
</dbReference>
<evidence type="ECO:0000256" key="2">
    <source>
        <dbReference type="ARBA" id="ARBA00022771"/>
    </source>
</evidence>
<proteinExistence type="predicted"/>
<keyword evidence="4" id="KW-0342">GTP-binding</keyword>
<dbReference type="SMART" id="SM00174">
    <property type="entry name" value="RHO"/>
    <property type="match status" value="1"/>
</dbReference>
<dbReference type="GO" id="GO:0005525">
    <property type="term" value="F:GTP binding"/>
    <property type="evidence" value="ECO:0007669"/>
    <property type="project" value="UniProtKB-KW"/>
</dbReference>
<dbReference type="Proteomes" id="UP000095282">
    <property type="component" value="Unplaced"/>
</dbReference>
<dbReference type="Pfam" id="PF15227">
    <property type="entry name" value="zf-C3HC4_4"/>
    <property type="match status" value="1"/>
</dbReference>
<reference evidence="8" key="1">
    <citation type="submission" date="2016-11" db="UniProtKB">
        <authorList>
            <consortium name="WormBaseParasite"/>
        </authorList>
    </citation>
    <scope>IDENTIFICATION</scope>
</reference>
<dbReference type="PRINTS" id="PR00449">
    <property type="entry name" value="RASTRNSFRMNG"/>
</dbReference>
<dbReference type="InterPro" id="IPR020849">
    <property type="entry name" value="Small_GTPase_Ras-type"/>
</dbReference>
<evidence type="ECO:0000313" key="8">
    <source>
        <dbReference type="WBParaSite" id="Csp11.Scaffold629.g7588.t1"/>
    </source>
</evidence>
<dbReference type="InterPro" id="IPR027417">
    <property type="entry name" value="P-loop_NTPase"/>
</dbReference>
<dbReference type="InterPro" id="IPR013083">
    <property type="entry name" value="Znf_RING/FYVE/PHD"/>
</dbReference>
<keyword evidence="2 5" id="KW-0479">Metal-binding</keyword>
<protein>
    <submittedName>
        <fullName evidence="8">RING-type domain-containing protein</fullName>
    </submittedName>
</protein>
<dbReference type="SUPFAM" id="SSF57850">
    <property type="entry name" value="RING/U-box"/>
    <property type="match status" value="1"/>
</dbReference>
<dbReference type="GO" id="GO:0016020">
    <property type="term" value="C:membrane"/>
    <property type="evidence" value="ECO:0007669"/>
    <property type="project" value="InterPro"/>
</dbReference>
<organism evidence="7 8">
    <name type="scientific">Caenorhabditis tropicalis</name>
    <dbReference type="NCBI Taxonomy" id="1561998"/>
    <lineage>
        <taxon>Eukaryota</taxon>
        <taxon>Metazoa</taxon>
        <taxon>Ecdysozoa</taxon>
        <taxon>Nematoda</taxon>
        <taxon>Chromadorea</taxon>
        <taxon>Rhabditida</taxon>
        <taxon>Rhabditina</taxon>
        <taxon>Rhabditomorpha</taxon>
        <taxon>Rhabditoidea</taxon>
        <taxon>Rhabditidae</taxon>
        <taxon>Peloderinae</taxon>
        <taxon>Caenorhabditis</taxon>
    </lineage>
</organism>
<evidence type="ECO:0000256" key="4">
    <source>
        <dbReference type="ARBA" id="ARBA00023134"/>
    </source>
</evidence>
<dbReference type="SUPFAM" id="SSF52540">
    <property type="entry name" value="P-loop containing nucleoside triphosphate hydrolases"/>
    <property type="match status" value="1"/>
</dbReference>
<evidence type="ECO:0000256" key="5">
    <source>
        <dbReference type="PROSITE-ProRule" id="PRU00175"/>
    </source>
</evidence>
<accession>A0A1I7UB86</accession>
<dbReference type="PROSITE" id="PS50089">
    <property type="entry name" value="ZF_RING_2"/>
    <property type="match status" value="1"/>
</dbReference>
<dbReference type="PANTHER" id="PTHR24070">
    <property type="entry name" value="RAS, DI-RAS, AND RHEB FAMILY MEMBERS OF SMALL GTPASE SUPERFAMILY"/>
    <property type="match status" value="1"/>
</dbReference>
<dbReference type="Gene3D" id="3.30.40.10">
    <property type="entry name" value="Zinc/RING finger domain, C3HC4 (zinc finger)"/>
    <property type="match status" value="1"/>
</dbReference>
<dbReference type="Pfam" id="PF00071">
    <property type="entry name" value="Ras"/>
    <property type="match status" value="1"/>
</dbReference>
<dbReference type="PROSITE" id="PS51419">
    <property type="entry name" value="RAB"/>
    <property type="match status" value="1"/>
</dbReference>
<sequence length="346" mass="38596">MMISTNCPSRQSHSDYYSLASSCSSSCSEDDGLPFFEQELKPLVDASSAQQEESPSSLPVGVCPHCFEIFDQPVSLQCGHSLCLTCCNKLVFSIPSANTSHIKNLRPRMGISQRAPSTIPGSTGFVLYRTPKCPVCSAPPSRAGPVPNLALEHLLRNMRTFRWNQIEKDATSRGTRKWEDNPIQDCRIAVLGSSKVGKTCFTMVQNGNEVMFPDKYNDSEDADAYMVEILDRVSIERASIASNGIIIMYSIVDKNSFYNAADIFKKLEHKREHNQPVILVGSKKDLSAKRMVSYEEGQLLATQLGVPFMEVSSKYNDCVFEAFEELVSMIQKQNYAFKNIVKQILV</sequence>
<keyword evidence="2 5" id="KW-0863">Zinc-finger</keyword>
<evidence type="ECO:0000259" key="6">
    <source>
        <dbReference type="PROSITE" id="PS50089"/>
    </source>
</evidence>
<dbReference type="SMART" id="SM00173">
    <property type="entry name" value="RAS"/>
    <property type="match status" value="1"/>
</dbReference>
<name>A0A1I7UB86_9PELO</name>
<dbReference type="GO" id="GO:0003924">
    <property type="term" value="F:GTPase activity"/>
    <property type="evidence" value="ECO:0007669"/>
    <property type="project" value="InterPro"/>
</dbReference>
<feature type="domain" description="RING-type" evidence="6">
    <location>
        <begin position="63"/>
        <end position="137"/>
    </location>
</feature>
<evidence type="ECO:0000313" key="7">
    <source>
        <dbReference type="Proteomes" id="UP000095282"/>
    </source>
</evidence>
<dbReference type="STRING" id="1561998.A0A1I7UB86"/>
<dbReference type="SMART" id="SM00175">
    <property type="entry name" value="RAB"/>
    <property type="match status" value="1"/>
</dbReference>
<dbReference type="AlphaFoldDB" id="A0A1I7UB86"/>
<dbReference type="eggNOG" id="KOG0395">
    <property type="taxonomic scope" value="Eukaryota"/>
</dbReference>
<dbReference type="SMART" id="SM00184">
    <property type="entry name" value="RING"/>
    <property type="match status" value="1"/>
</dbReference>
<dbReference type="InterPro" id="IPR001806">
    <property type="entry name" value="Small_GTPase"/>
</dbReference>
<dbReference type="InterPro" id="IPR001841">
    <property type="entry name" value="Znf_RING"/>
</dbReference>